<feature type="region of interest" description="Disordered" evidence="5">
    <location>
        <begin position="105"/>
        <end position="180"/>
    </location>
</feature>
<dbReference type="EMBL" id="LT594489">
    <property type="protein sequence ID" value="SBT74667.1"/>
    <property type="molecule type" value="Genomic_DNA"/>
</dbReference>
<keyword evidence="2" id="KW-0853">WD repeat</keyword>
<evidence type="ECO:0000313" key="7">
    <source>
        <dbReference type="Proteomes" id="UP000219799"/>
    </source>
</evidence>
<feature type="region of interest" description="Disordered" evidence="5">
    <location>
        <begin position="922"/>
        <end position="958"/>
    </location>
</feature>
<proteinExistence type="predicted"/>
<keyword evidence="4" id="KW-0539">Nucleus</keyword>
<dbReference type="InterPro" id="IPR037850">
    <property type="entry name" value="RBBP5/Swd1"/>
</dbReference>
<feature type="compositionally biased region" description="Basic and acidic residues" evidence="5">
    <location>
        <begin position="127"/>
        <end position="137"/>
    </location>
</feature>
<keyword evidence="3" id="KW-0677">Repeat</keyword>
<dbReference type="PANTHER" id="PTHR44040">
    <property type="entry name" value="RETINOBLASTOMA-BINDING PROTEIN 5"/>
    <property type="match status" value="1"/>
</dbReference>
<dbReference type="GO" id="GO:0048188">
    <property type="term" value="C:Set1C/COMPASS complex"/>
    <property type="evidence" value="ECO:0007669"/>
    <property type="project" value="InterPro"/>
</dbReference>
<feature type="compositionally biased region" description="Basic residues" evidence="5">
    <location>
        <begin position="241"/>
        <end position="265"/>
    </location>
</feature>
<name>A0A1C3KKZ6_PLAMA</name>
<feature type="compositionally biased region" description="Polar residues" evidence="5">
    <location>
        <begin position="138"/>
        <end position="150"/>
    </location>
</feature>
<feature type="compositionally biased region" description="Acidic residues" evidence="5">
    <location>
        <begin position="159"/>
        <end position="169"/>
    </location>
</feature>
<comment type="subcellular location">
    <subcellularLocation>
        <location evidence="1">Nucleus</location>
    </subcellularLocation>
</comment>
<sequence length="1248" mass="147352">MDICISHLYNRQIKKSILQDVFYKLENYDNEGFLCFDINSSGNLLVASSKTSLYFFHILTGTLLVQYCYSNEQEKYRHLKKDVFEEVNINSFDLNGINNGYSQYSNKIGDDKNEGNFSGNQNGMNHNDIEYDQKDGNDNNNEDANSGENTNNDEHVNYDENDNNEEEVNNNEGANNHGHWDENKYAQYKQSKNCVEDLKNKNEYDKNCATPNMTDNVQNEYSEKLFTGNISPFNNDFERRNNKRKQFSLKGQKMKKVKKRSRHPQKSLNKNQDNTNCSKSKNNDCSNKKNSEEKLEDENIYIKKVQFIKNDEYLLCISKRYLHIYKICKYPITRIVYIDLLYLCIGIETIISDKLFFPCFFSEYFYFLYKTNEYKRSERVINNALNNYAIHSLTPNSDIDMTKCKEKSDYFDMGKEVDITHLCIGDAAGERGHLSIFKKFYKLYESLNFKKIRNFEMCEVKCISLKKKNYIDNDEKKTVYIIDLILCLKEQIPYVSRIYIEQIGEHINELNKEYMNDYIVDINQTFPLISVEHMNITFQESARERCAHVKKDTVYTKSKTKIKKKYLKGFLKNLVNNQGRCVNQKERKYMISGVGNVETIEDNIKILNTTDGHINQSSCLLSIHSDNVDEKDSSCNEAKDKDENIGERKNEEISDLTKYYENYEKNRKYLKKIVNGFFPICFYKKGCKRRFKELPTALNIYDNLDNLLRENAEKKICILEGEEKLEGKAEKQKDAAEEQKIVDRRGHFKKENNQYIFDYSGKDKNNYFKFPCDLLRNKNTLKNVNKYRNVDKNSHYVFVGTYSYILAFELHYIKEGTIIEENESSKMNLFTNNIACEKIKIIKDEVYKVYNNFFRTVKTKKLFEKKIELKFLFKIYLGIVAPLEIVIREKGNILCIRTQEKVFLYKINYKYSVENSLINENERGKSSKGVPISADTNSTSNKMGDNSSLIESEKKENEKEKTSIYSRIDQICLYHTIHNPIQKEIHELCCFSEDIYHSSLLVVSLKSGIYTLYIYDLKMMDLQNAVKVNISAHKGFKQIKWVKCYDMLVALSNVGNYILILKNKHLNNWSFFISDFELIDSNIEVIEEDNEFDFIENIQPKHKNIDDDIWKYFIIYLNIFVKNKICIQNLKHPSCLFPMLYTGYYKNCPKYFFYDSNYDFSKENFLNFNLDASVEKKWEDTGKNGKKKSNKFLQIRENLFHYTNLKFEEKDETQENDLFIVDNSNTVHLLTSSPIYYLYYKNIINFSI</sequence>
<evidence type="ECO:0000313" key="6">
    <source>
        <dbReference type="EMBL" id="SBT74667.1"/>
    </source>
</evidence>
<dbReference type="PANTHER" id="PTHR44040:SF1">
    <property type="entry name" value="RETINOBLASTOMA-BINDING PROTEIN 5"/>
    <property type="match status" value="1"/>
</dbReference>
<feature type="compositionally biased region" description="Low complexity" evidence="5">
    <location>
        <begin position="273"/>
        <end position="285"/>
    </location>
</feature>
<gene>
    <name evidence="6" type="primary">PmlGA01_010006000</name>
    <name evidence="6" type="ORF">PMLGA01_010006000</name>
</gene>
<evidence type="ECO:0000256" key="5">
    <source>
        <dbReference type="SAM" id="MobiDB-lite"/>
    </source>
</evidence>
<organism evidence="6 7">
    <name type="scientific">Plasmodium malariae</name>
    <dbReference type="NCBI Taxonomy" id="5858"/>
    <lineage>
        <taxon>Eukaryota</taxon>
        <taxon>Sar</taxon>
        <taxon>Alveolata</taxon>
        <taxon>Apicomplexa</taxon>
        <taxon>Aconoidasida</taxon>
        <taxon>Haemosporida</taxon>
        <taxon>Plasmodiidae</taxon>
        <taxon>Plasmodium</taxon>
        <taxon>Plasmodium (Plasmodium)</taxon>
    </lineage>
</organism>
<feature type="compositionally biased region" description="Polar residues" evidence="5">
    <location>
        <begin position="115"/>
        <end position="125"/>
    </location>
</feature>
<evidence type="ECO:0000256" key="2">
    <source>
        <dbReference type="ARBA" id="ARBA00022574"/>
    </source>
</evidence>
<accession>A0A1C3KKZ6</accession>
<feature type="compositionally biased region" description="Polar residues" evidence="5">
    <location>
        <begin position="934"/>
        <end position="946"/>
    </location>
</feature>
<evidence type="ECO:0000256" key="3">
    <source>
        <dbReference type="ARBA" id="ARBA00022737"/>
    </source>
</evidence>
<protein>
    <recommendedName>
        <fullName evidence="8">WD repeat-containing protein</fullName>
    </recommendedName>
</protein>
<reference evidence="6 7" key="1">
    <citation type="submission" date="2016-06" db="EMBL/GenBank/DDBJ databases">
        <authorList>
            <consortium name="Pathogen Informatics"/>
        </authorList>
    </citation>
    <scope>NUCLEOTIDE SEQUENCE [LARGE SCALE GENOMIC DNA]</scope>
    <source>
        <strain evidence="6">PmlGA01</strain>
    </source>
</reference>
<evidence type="ECO:0000256" key="4">
    <source>
        <dbReference type="ARBA" id="ARBA00023242"/>
    </source>
</evidence>
<evidence type="ECO:0000256" key="1">
    <source>
        <dbReference type="ARBA" id="ARBA00004123"/>
    </source>
</evidence>
<feature type="region of interest" description="Disordered" evidence="5">
    <location>
        <begin position="232"/>
        <end position="290"/>
    </location>
</feature>
<dbReference type="AlphaFoldDB" id="A0A1C3KKZ6"/>
<dbReference type="VEuPathDB" id="PlasmoDB:PmUG01_01014700"/>
<evidence type="ECO:0008006" key="8">
    <source>
        <dbReference type="Google" id="ProtNLM"/>
    </source>
</evidence>
<dbReference type="Proteomes" id="UP000219799">
    <property type="component" value="Chromosome 1"/>
</dbReference>